<reference evidence="4" key="2">
    <citation type="submission" date="2020-04" db="EMBL/GenBank/DDBJ databases">
        <title>Genome analysis and biological profiling of marine Cellulosimicrobium funkei MOSEL-ME6.</title>
        <authorList>
            <person name="Tanveer F."/>
            <person name="Xie Y."/>
            <person name="Shinwari Z.K."/>
        </authorList>
    </citation>
    <scope>NUCLEOTIDE SEQUENCE [LARGE SCALE GENOMIC DNA]</scope>
    <source>
        <strain evidence="4">MOSEL-ME25</strain>
    </source>
</reference>
<dbReference type="PANTHER" id="PTHR34547:SF1">
    <property type="entry name" value="YACP-LIKE NYN DOMAIN PROTEIN"/>
    <property type="match status" value="1"/>
</dbReference>
<proteinExistence type="predicted"/>
<reference evidence="2 4" key="4">
    <citation type="submission" date="2022-12" db="EMBL/GenBank/DDBJ databases">
        <title>Genome analysis and biological profiling of marine Salinicoccus roseus MOSEL-ME25.</title>
        <authorList>
            <person name="Mirza F.T."/>
            <person name="Xie Y."/>
            <person name="Shinwari Z.K."/>
        </authorList>
    </citation>
    <scope>NUCLEOTIDE SEQUENCE [LARGE SCALE GENOMIC DNA]</scope>
    <source>
        <strain evidence="2 4">MOSEL-ME25</strain>
    </source>
</reference>
<dbReference type="EMBL" id="JXII01000007">
    <property type="protein sequence ID" value="KIH70381.1"/>
    <property type="molecule type" value="Genomic_DNA"/>
</dbReference>
<comment type="caution">
    <text evidence="1">The sequence shown here is derived from an EMBL/GenBank/DDBJ whole genome shotgun (WGS) entry which is preliminary data.</text>
</comment>
<reference evidence="2" key="3">
    <citation type="submission" date="2020-04" db="EMBL/GenBank/DDBJ databases">
        <authorList>
            <person name="Tanveer F."/>
            <person name="Xie Y."/>
            <person name="Shinwari Z.K."/>
        </authorList>
    </citation>
    <scope>NUCLEOTIDE SEQUENCE</scope>
    <source>
        <strain evidence="2">MOSEL-ME25</strain>
    </source>
</reference>
<dbReference type="EMBL" id="JABEVU030000001">
    <property type="protein sequence ID" value="MDB0580926.1"/>
    <property type="molecule type" value="Genomic_DNA"/>
</dbReference>
<dbReference type="RefSeq" id="WP_040106283.1">
    <property type="nucleotide sequence ID" value="NZ_JABEVU030000001.1"/>
</dbReference>
<reference evidence="1 3" key="1">
    <citation type="submission" date="2015-01" db="EMBL/GenBank/DDBJ databases">
        <title>Genome sequences of high lactate-tolerant strain Salinicoccus roseus W12 with industrial interest.</title>
        <authorList>
            <person name="Wang H."/>
            <person name="Yu B."/>
        </authorList>
    </citation>
    <scope>NUCLEOTIDE SEQUENCE [LARGE SCALE GENOMIC DNA]</scope>
    <source>
        <strain evidence="1 3">W12</strain>
    </source>
</reference>
<organism evidence="1 3">
    <name type="scientific">Salinicoccus roseus</name>
    <dbReference type="NCBI Taxonomy" id="45670"/>
    <lineage>
        <taxon>Bacteria</taxon>
        <taxon>Bacillati</taxon>
        <taxon>Bacillota</taxon>
        <taxon>Bacilli</taxon>
        <taxon>Bacillales</taxon>
        <taxon>Staphylococcaceae</taxon>
        <taxon>Salinicoccus</taxon>
    </lineage>
</organism>
<dbReference type="AlphaFoldDB" id="A0A0C2HLF1"/>
<dbReference type="GeneID" id="77845677"/>
<evidence type="ECO:0000313" key="4">
    <source>
        <dbReference type="Proteomes" id="UP000527860"/>
    </source>
</evidence>
<evidence type="ECO:0000313" key="3">
    <source>
        <dbReference type="Proteomes" id="UP000031546"/>
    </source>
</evidence>
<protein>
    <submittedName>
        <fullName evidence="2">NYN domain-containing protein</fullName>
    </submittedName>
</protein>
<dbReference type="CDD" id="cd10912">
    <property type="entry name" value="PIN_YacP-like"/>
    <property type="match status" value="1"/>
</dbReference>
<dbReference type="Proteomes" id="UP000527860">
    <property type="component" value="Unassembled WGS sequence"/>
</dbReference>
<sequence length="175" mass="20652">MKRKKRRILIVDGYNLIGADQELHRESLHSLEMPREKILAALAEYQSVANYEIICVFDAYEVRSKESILDYHGVTVVYTKEKETADEYIERFVHDHYHPHLCEISVVTSDLTEQNAIFALGAYRIPSREMWVNLAEAEKNISRKIDTINEKMPRQKLDIRDDVQAKLEKWRRGRF</sequence>
<dbReference type="InterPro" id="IPR010298">
    <property type="entry name" value="YacP-like"/>
</dbReference>
<dbReference type="OrthoDB" id="9792160at2"/>
<dbReference type="Proteomes" id="UP000031546">
    <property type="component" value="Unassembled WGS sequence"/>
</dbReference>
<keyword evidence="4" id="KW-1185">Reference proteome</keyword>
<evidence type="ECO:0000313" key="1">
    <source>
        <dbReference type="EMBL" id="KIH70381.1"/>
    </source>
</evidence>
<dbReference type="Pfam" id="PF05991">
    <property type="entry name" value="NYN_YacP"/>
    <property type="match status" value="1"/>
</dbReference>
<accession>A0A0C2HLF1</accession>
<gene>
    <name evidence="2" type="ORF">F7P68_0010300</name>
    <name evidence="1" type="ORF">SN16_08920</name>
</gene>
<dbReference type="STRING" id="45670.SN16_08920"/>
<dbReference type="PANTHER" id="PTHR34547">
    <property type="entry name" value="YACP-LIKE NYN DOMAIN PROTEIN"/>
    <property type="match status" value="1"/>
</dbReference>
<evidence type="ECO:0000313" key="2">
    <source>
        <dbReference type="EMBL" id="MDB0580926.1"/>
    </source>
</evidence>
<name>A0A0C2HLF1_9STAP</name>